<keyword evidence="4" id="KW-0808">Transferase</keyword>
<comment type="caution">
    <text evidence="12">The sequence shown here is derived from an EMBL/GenBank/DDBJ whole genome shotgun (WGS) entry which is preliminary data.</text>
</comment>
<dbReference type="InterPro" id="IPR005467">
    <property type="entry name" value="His_kinase_dom"/>
</dbReference>
<dbReference type="SUPFAM" id="SSF55874">
    <property type="entry name" value="ATPase domain of HSP90 chaperone/DNA topoisomerase II/histidine kinase"/>
    <property type="match status" value="1"/>
</dbReference>
<dbReference type="EC" id="2.7.13.3" evidence="2"/>
<gene>
    <name evidence="12" type="ORF">GCM10007989_08520</name>
</gene>
<evidence type="ECO:0000256" key="6">
    <source>
        <dbReference type="ARBA" id="ARBA00022777"/>
    </source>
</evidence>
<dbReference type="Proteomes" id="UP000646579">
    <property type="component" value="Unassembled WGS sequence"/>
</dbReference>
<sequence>MMPNRPIKVLYIDDDPGLARLVQRTLERRGYGVEHVDNAEAGLARIREGGIDVVGLDHYLPVGTGLDVLAELKDAPGAPPVVYVTGSAETAVAVSALKAGAFDYVSKSIADDFLELLGSTIDQAVERARLMRAKERAEAELVEAKDRAELLLREVNHRVANSLSMVAAMVRMQAHAVSEAAAKDALAETQARISAISGVHRRLYTSDDVRFVDAGEYLTGLIEELQTSISAEGSNARLLLDLQAIRIPTDKAVSVGVIATELVTNAFKYAYPDGEEGEVRILLNRQGDGVAHLIIEDDGVGWSDDKPIQGTGLGTRLIKSMATNIGSTVSYAAKDKGTRAILSIEL</sequence>
<evidence type="ECO:0000256" key="5">
    <source>
        <dbReference type="ARBA" id="ARBA00022741"/>
    </source>
</evidence>
<keyword evidence="5" id="KW-0547">Nucleotide-binding</keyword>
<dbReference type="CDD" id="cd00156">
    <property type="entry name" value="REC"/>
    <property type="match status" value="1"/>
</dbReference>
<dbReference type="PROSITE" id="PS50110">
    <property type="entry name" value="RESPONSE_REGULATORY"/>
    <property type="match status" value="1"/>
</dbReference>
<dbReference type="PROSITE" id="PS50109">
    <property type="entry name" value="HIS_KIN"/>
    <property type="match status" value="1"/>
</dbReference>
<reference evidence="12" key="2">
    <citation type="submission" date="2020-09" db="EMBL/GenBank/DDBJ databases">
        <authorList>
            <person name="Sun Q."/>
            <person name="Kim S."/>
        </authorList>
    </citation>
    <scope>NUCLEOTIDE SEQUENCE</scope>
    <source>
        <strain evidence="12">KCTC 32437</strain>
    </source>
</reference>
<dbReference type="InterPro" id="IPR001789">
    <property type="entry name" value="Sig_transdc_resp-reg_receiver"/>
</dbReference>
<dbReference type="AlphaFoldDB" id="A0A918VR03"/>
<dbReference type="SUPFAM" id="SSF52172">
    <property type="entry name" value="CheY-like"/>
    <property type="match status" value="1"/>
</dbReference>
<dbReference type="PANTHER" id="PTHR41523:SF8">
    <property type="entry name" value="ETHYLENE RESPONSE SENSOR PROTEIN"/>
    <property type="match status" value="1"/>
</dbReference>
<dbReference type="InterPro" id="IPR011102">
    <property type="entry name" value="Sig_transdc_His_kinase_HWE"/>
</dbReference>
<keyword evidence="3 8" id="KW-0597">Phosphoprotein</keyword>
<reference evidence="12" key="1">
    <citation type="journal article" date="2014" name="Int. J. Syst. Evol. Microbiol.">
        <title>Complete genome sequence of Corynebacterium casei LMG S-19264T (=DSM 44701T), isolated from a smear-ripened cheese.</title>
        <authorList>
            <consortium name="US DOE Joint Genome Institute (JGI-PGF)"/>
            <person name="Walter F."/>
            <person name="Albersmeier A."/>
            <person name="Kalinowski J."/>
            <person name="Ruckert C."/>
        </authorList>
    </citation>
    <scope>NUCLEOTIDE SEQUENCE</scope>
    <source>
        <strain evidence="12">KCTC 32437</strain>
    </source>
</reference>
<keyword evidence="13" id="KW-1185">Reference proteome</keyword>
<dbReference type="GO" id="GO:0005524">
    <property type="term" value="F:ATP binding"/>
    <property type="evidence" value="ECO:0007669"/>
    <property type="project" value="UniProtKB-KW"/>
</dbReference>
<name>A0A918VR03_9HYPH</name>
<keyword evidence="6 12" id="KW-0418">Kinase</keyword>
<dbReference type="SMART" id="SM00387">
    <property type="entry name" value="HATPase_c"/>
    <property type="match status" value="1"/>
</dbReference>
<evidence type="ECO:0000259" key="10">
    <source>
        <dbReference type="PROSITE" id="PS50109"/>
    </source>
</evidence>
<dbReference type="SMART" id="SM00448">
    <property type="entry name" value="REC"/>
    <property type="match status" value="1"/>
</dbReference>
<evidence type="ECO:0000256" key="1">
    <source>
        <dbReference type="ARBA" id="ARBA00000085"/>
    </source>
</evidence>
<evidence type="ECO:0000313" key="13">
    <source>
        <dbReference type="Proteomes" id="UP000646579"/>
    </source>
</evidence>
<dbReference type="PANTHER" id="PTHR41523">
    <property type="entry name" value="TWO-COMPONENT SYSTEM SENSOR PROTEIN"/>
    <property type="match status" value="1"/>
</dbReference>
<dbReference type="InterPro" id="IPR003594">
    <property type="entry name" value="HATPase_dom"/>
</dbReference>
<accession>A0A918VR03</accession>
<evidence type="ECO:0000313" key="12">
    <source>
        <dbReference type="EMBL" id="GHA15914.1"/>
    </source>
</evidence>
<keyword evidence="9" id="KW-0175">Coiled coil</keyword>
<dbReference type="EMBL" id="BMZE01000001">
    <property type="protein sequence ID" value="GHA15914.1"/>
    <property type="molecule type" value="Genomic_DNA"/>
</dbReference>
<dbReference type="Gene3D" id="3.40.50.2300">
    <property type="match status" value="1"/>
</dbReference>
<dbReference type="InterPro" id="IPR011495">
    <property type="entry name" value="Sig_transdc_His_kin_sub2_dim/P"/>
</dbReference>
<dbReference type="Pfam" id="PF00072">
    <property type="entry name" value="Response_reg"/>
    <property type="match status" value="1"/>
</dbReference>
<feature type="domain" description="Response regulatory" evidence="11">
    <location>
        <begin position="8"/>
        <end position="122"/>
    </location>
</feature>
<keyword evidence="7" id="KW-0067">ATP-binding</keyword>
<comment type="catalytic activity">
    <reaction evidence="1">
        <text>ATP + protein L-histidine = ADP + protein N-phospho-L-histidine.</text>
        <dbReference type="EC" id="2.7.13.3"/>
    </reaction>
</comment>
<protein>
    <recommendedName>
        <fullName evidence="2">histidine kinase</fullName>
        <ecNumber evidence="2">2.7.13.3</ecNumber>
    </recommendedName>
</protein>
<feature type="modified residue" description="4-aspartylphosphate" evidence="8">
    <location>
        <position position="57"/>
    </location>
</feature>
<dbReference type="InterPro" id="IPR036890">
    <property type="entry name" value="HATPase_C_sf"/>
</dbReference>
<evidence type="ECO:0000256" key="3">
    <source>
        <dbReference type="ARBA" id="ARBA00022553"/>
    </source>
</evidence>
<evidence type="ECO:0000259" key="11">
    <source>
        <dbReference type="PROSITE" id="PS50110"/>
    </source>
</evidence>
<evidence type="ECO:0000256" key="7">
    <source>
        <dbReference type="ARBA" id="ARBA00022840"/>
    </source>
</evidence>
<feature type="coiled-coil region" evidence="9">
    <location>
        <begin position="127"/>
        <end position="154"/>
    </location>
</feature>
<evidence type="ECO:0000256" key="4">
    <source>
        <dbReference type="ARBA" id="ARBA00022679"/>
    </source>
</evidence>
<dbReference type="InterPro" id="IPR011006">
    <property type="entry name" value="CheY-like_superfamily"/>
</dbReference>
<proteinExistence type="predicted"/>
<dbReference type="Pfam" id="PF13581">
    <property type="entry name" value="HATPase_c_2"/>
    <property type="match status" value="1"/>
</dbReference>
<dbReference type="Gene3D" id="3.30.450.20">
    <property type="entry name" value="PAS domain"/>
    <property type="match status" value="1"/>
</dbReference>
<evidence type="ECO:0000256" key="9">
    <source>
        <dbReference type="SAM" id="Coils"/>
    </source>
</evidence>
<organism evidence="12 13">
    <name type="scientific">Devosia pacifica</name>
    <dbReference type="NCBI Taxonomy" id="1335967"/>
    <lineage>
        <taxon>Bacteria</taxon>
        <taxon>Pseudomonadati</taxon>
        <taxon>Pseudomonadota</taxon>
        <taxon>Alphaproteobacteria</taxon>
        <taxon>Hyphomicrobiales</taxon>
        <taxon>Devosiaceae</taxon>
        <taxon>Devosia</taxon>
    </lineage>
</organism>
<dbReference type="SMART" id="SM00911">
    <property type="entry name" value="HWE_HK"/>
    <property type="match status" value="1"/>
</dbReference>
<evidence type="ECO:0000256" key="8">
    <source>
        <dbReference type="PROSITE-ProRule" id="PRU00169"/>
    </source>
</evidence>
<feature type="domain" description="Histidine kinase" evidence="10">
    <location>
        <begin position="154"/>
        <end position="346"/>
    </location>
</feature>
<dbReference type="Pfam" id="PF07568">
    <property type="entry name" value="HisKA_2"/>
    <property type="match status" value="1"/>
</dbReference>
<dbReference type="Gene3D" id="3.30.565.10">
    <property type="entry name" value="Histidine kinase-like ATPase, C-terminal domain"/>
    <property type="match status" value="1"/>
</dbReference>
<dbReference type="GO" id="GO:0004673">
    <property type="term" value="F:protein histidine kinase activity"/>
    <property type="evidence" value="ECO:0007669"/>
    <property type="project" value="UniProtKB-EC"/>
</dbReference>
<dbReference type="GO" id="GO:0000160">
    <property type="term" value="P:phosphorelay signal transduction system"/>
    <property type="evidence" value="ECO:0007669"/>
    <property type="project" value="InterPro"/>
</dbReference>
<evidence type="ECO:0000256" key="2">
    <source>
        <dbReference type="ARBA" id="ARBA00012438"/>
    </source>
</evidence>